<name>A0A2G3AM87_CAPAN</name>
<comment type="subcellular location">
    <subcellularLocation>
        <location evidence="1">Membrane</location>
        <topology evidence="1">Multi-pass membrane protein</topology>
    </subcellularLocation>
</comment>
<reference evidence="6 7" key="2">
    <citation type="journal article" date="2017" name="Genome Biol.">
        <title>New reference genome sequences of hot pepper reveal the massive evolution of plant disease-resistance genes by retroduplication.</title>
        <authorList>
            <person name="Kim S."/>
            <person name="Park J."/>
            <person name="Yeom S.I."/>
            <person name="Kim Y.M."/>
            <person name="Seo E."/>
            <person name="Kim K.T."/>
            <person name="Kim M.S."/>
            <person name="Lee J.M."/>
            <person name="Cheong K."/>
            <person name="Shin H.S."/>
            <person name="Kim S.B."/>
            <person name="Han K."/>
            <person name="Lee J."/>
            <person name="Park M."/>
            <person name="Lee H.A."/>
            <person name="Lee H.Y."/>
            <person name="Lee Y."/>
            <person name="Oh S."/>
            <person name="Lee J.H."/>
            <person name="Choi E."/>
            <person name="Choi E."/>
            <person name="Lee S.E."/>
            <person name="Jeon J."/>
            <person name="Kim H."/>
            <person name="Choi G."/>
            <person name="Song H."/>
            <person name="Lee J."/>
            <person name="Lee S.C."/>
            <person name="Kwon J.K."/>
            <person name="Lee H.Y."/>
            <person name="Koo N."/>
            <person name="Hong Y."/>
            <person name="Kim R.W."/>
            <person name="Kang W.H."/>
            <person name="Huh J.H."/>
            <person name="Kang B.C."/>
            <person name="Yang T.J."/>
            <person name="Lee Y.H."/>
            <person name="Bennetzen J.L."/>
            <person name="Choi D."/>
        </authorList>
    </citation>
    <scope>NUCLEOTIDE SEQUENCE [LARGE SCALE GENOMIC DNA]</scope>
    <source>
        <strain evidence="7">cv. CM334</strain>
    </source>
</reference>
<dbReference type="PANTHER" id="PTHR23291:SF93">
    <property type="entry name" value="BAX INHIBITOR 1-LIKE"/>
    <property type="match status" value="1"/>
</dbReference>
<keyword evidence="7" id="KW-1185">Reference proteome</keyword>
<feature type="transmembrane region" description="Helical" evidence="5">
    <location>
        <begin position="94"/>
        <end position="114"/>
    </location>
</feature>
<comment type="caution">
    <text evidence="6">The sequence shown here is derived from an EMBL/GenBank/DDBJ whole genome shotgun (WGS) entry which is preliminary data.</text>
</comment>
<dbReference type="GO" id="GO:0016020">
    <property type="term" value="C:membrane"/>
    <property type="evidence" value="ECO:0000318"/>
    <property type="project" value="GO_Central"/>
</dbReference>
<dbReference type="Proteomes" id="UP000222542">
    <property type="component" value="Unassembled WGS sequence"/>
</dbReference>
<evidence type="ECO:0008006" key="8">
    <source>
        <dbReference type="Google" id="ProtNLM"/>
    </source>
</evidence>
<feature type="transmembrane region" description="Helical" evidence="5">
    <location>
        <begin position="120"/>
        <end position="139"/>
    </location>
</feature>
<proteinExistence type="predicted"/>
<organism evidence="6 7">
    <name type="scientific">Capsicum annuum</name>
    <name type="common">Capsicum pepper</name>
    <dbReference type="NCBI Taxonomy" id="4072"/>
    <lineage>
        <taxon>Eukaryota</taxon>
        <taxon>Viridiplantae</taxon>
        <taxon>Streptophyta</taxon>
        <taxon>Embryophyta</taxon>
        <taxon>Tracheophyta</taxon>
        <taxon>Spermatophyta</taxon>
        <taxon>Magnoliopsida</taxon>
        <taxon>eudicotyledons</taxon>
        <taxon>Gunneridae</taxon>
        <taxon>Pentapetalae</taxon>
        <taxon>asterids</taxon>
        <taxon>lamiids</taxon>
        <taxon>Solanales</taxon>
        <taxon>Solanaceae</taxon>
        <taxon>Solanoideae</taxon>
        <taxon>Capsiceae</taxon>
        <taxon>Capsicum</taxon>
    </lineage>
</organism>
<feature type="transmembrane region" description="Helical" evidence="5">
    <location>
        <begin position="255"/>
        <end position="276"/>
    </location>
</feature>
<sequence>MTFLSVAMNAVKAYFKRSWRRRDMMTLAKIPVHYHQNLRMVYRTHFWAMLCATVGSYLHLFWEVGGLFTVLCSVASLLCLCFTSPHRVRVRVSLLMITASSFGASVGLFTKYLFGIDQVIIASLLGGTTIGIGIFWFGARITRQRSLIYMMCLLYSCGLMFSSLVVNAFDLLDSYTAHWMLMVTAVLALFMGYFVVYSQEILYDARYGYIDFVNRTLTIFFRLPVIVVHAARLYLGVYSTFFGAMFCATIGSYLHLFWAIGGLFTVLSSVASLLCLCFTSPERVRVRLSLLMIASFSLGASVGLCTKYLFEIGQPCCATFLAGTTIGVAIFYSKALITRERSDIYLGFLLYSCAQIVSCFQVNAIDIIDSHTAHAMFKVIVVQILFMGYLVVYSQEILYNAHLGDIDIVNCTLTVFFHLPGILVHAARVLCLPD</sequence>
<feature type="transmembrane region" description="Helical" evidence="5">
    <location>
        <begin position="344"/>
        <end position="363"/>
    </location>
</feature>
<dbReference type="EMBL" id="AYRZ02000001">
    <property type="protein sequence ID" value="PHT95328.1"/>
    <property type="molecule type" value="Genomic_DNA"/>
</dbReference>
<dbReference type="Gramene" id="PHT95328">
    <property type="protein sequence ID" value="PHT95328"/>
    <property type="gene ID" value="T459_03210"/>
</dbReference>
<dbReference type="InterPro" id="IPR006214">
    <property type="entry name" value="Bax_inhibitor_1-related"/>
</dbReference>
<feature type="transmembrane region" description="Helical" evidence="5">
    <location>
        <begin position="288"/>
        <end position="306"/>
    </location>
</feature>
<feature type="transmembrane region" description="Helical" evidence="5">
    <location>
        <begin position="217"/>
        <end position="235"/>
    </location>
</feature>
<evidence type="ECO:0000256" key="2">
    <source>
        <dbReference type="ARBA" id="ARBA00022692"/>
    </source>
</evidence>
<gene>
    <name evidence="6" type="ORF">T459_03210</name>
</gene>
<dbReference type="GO" id="GO:0005262">
    <property type="term" value="F:calcium channel activity"/>
    <property type="evidence" value="ECO:0000318"/>
    <property type="project" value="GO_Central"/>
</dbReference>
<accession>A0A2G3AM87</accession>
<dbReference type="OMA" id="AGHITEY"/>
<keyword evidence="4 5" id="KW-0472">Membrane</keyword>
<feature type="transmembrane region" description="Helical" evidence="5">
    <location>
        <begin position="375"/>
        <end position="393"/>
    </location>
</feature>
<dbReference type="STRING" id="4072.A0A2G3AM87"/>
<keyword evidence="3 5" id="KW-1133">Transmembrane helix</keyword>
<evidence type="ECO:0000313" key="6">
    <source>
        <dbReference type="EMBL" id="PHT95328.1"/>
    </source>
</evidence>
<reference evidence="6 7" key="1">
    <citation type="journal article" date="2014" name="Nat. Genet.">
        <title>Genome sequence of the hot pepper provides insights into the evolution of pungency in Capsicum species.</title>
        <authorList>
            <person name="Kim S."/>
            <person name="Park M."/>
            <person name="Yeom S.I."/>
            <person name="Kim Y.M."/>
            <person name="Lee J.M."/>
            <person name="Lee H.A."/>
            <person name="Seo E."/>
            <person name="Choi J."/>
            <person name="Cheong K."/>
            <person name="Kim K.T."/>
            <person name="Jung K."/>
            <person name="Lee G.W."/>
            <person name="Oh S.K."/>
            <person name="Bae C."/>
            <person name="Kim S.B."/>
            <person name="Lee H.Y."/>
            <person name="Kim S.Y."/>
            <person name="Kim M.S."/>
            <person name="Kang B.C."/>
            <person name="Jo Y.D."/>
            <person name="Yang H.B."/>
            <person name="Jeong H.J."/>
            <person name="Kang W.H."/>
            <person name="Kwon J.K."/>
            <person name="Shin C."/>
            <person name="Lim J.Y."/>
            <person name="Park J.H."/>
            <person name="Huh J.H."/>
            <person name="Kim J.S."/>
            <person name="Kim B.D."/>
            <person name="Cohen O."/>
            <person name="Paran I."/>
            <person name="Suh M.C."/>
            <person name="Lee S.B."/>
            <person name="Kim Y.K."/>
            <person name="Shin Y."/>
            <person name="Noh S.J."/>
            <person name="Park J."/>
            <person name="Seo Y.S."/>
            <person name="Kwon S.Y."/>
            <person name="Kim H.A."/>
            <person name="Park J.M."/>
            <person name="Kim H.J."/>
            <person name="Choi S.B."/>
            <person name="Bosland P.W."/>
            <person name="Reeves G."/>
            <person name="Jo S.H."/>
            <person name="Lee B.W."/>
            <person name="Cho H.T."/>
            <person name="Choi H.S."/>
            <person name="Lee M.S."/>
            <person name="Yu Y."/>
            <person name="Do Choi Y."/>
            <person name="Park B.S."/>
            <person name="van Deynze A."/>
            <person name="Ashrafi H."/>
            <person name="Hill T."/>
            <person name="Kim W.T."/>
            <person name="Pai H.S."/>
            <person name="Ahn H.K."/>
            <person name="Yeam I."/>
            <person name="Giovannoni J.J."/>
            <person name="Rose J.K."/>
            <person name="Sorensen I."/>
            <person name="Lee S.J."/>
            <person name="Kim R.W."/>
            <person name="Choi I.Y."/>
            <person name="Choi B.S."/>
            <person name="Lim J.S."/>
            <person name="Lee Y.H."/>
            <person name="Choi D."/>
        </authorList>
    </citation>
    <scope>NUCLEOTIDE SEQUENCE [LARGE SCALE GENOMIC DNA]</scope>
    <source>
        <strain evidence="7">cv. CM334</strain>
    </source>
</reference>
<feature type="transmembrane region" description="Helical" evidence="5">
    <location>
        <begin position="64"/>
        <end position="82"/>
    </location>
</feature>
<feature type="transmembrane region" description="Helical" evidence="5">
    <location>
        <begin position="146"/>
        <end position="169"/>
    </location>
</feature>
<evidence type="ECO:0000256" key="5">
    <source>
        <dbReference type="SAM" id="Phobius"/>
    </source>
</evidence>
<keyword evidence="2 5" id="KW-0812">Transmembrane</keyword>
<evidence type="ECO:0000256" key="3">
    <source>
        <dbReference type="ARBA" id="ARBA00022989"/>
    </source>
</evidence>
<dbReference type="AlphaFoldDB" id="A0A2G3AM87"/>
<dbReference type="PANTHER" id="PTHR23291">
    <property type="entry name" value="BAX INHIBITOR-RELATED"/>
    <property type="match status" value="1"/>
</dbReference>
<feature type="transmembrane region" description="Helical" evidence="5">
    <location>
        <begin position="175"/>
        <end position="196"/>
    </location>
</feature>
<protein>
    <recommendedName>
        <fullName evidence="8">Bax inhibitor 1-like</fullName>
    </recommendedName>
</protein>
<feature type="transmembrane region" description="Helical" evidence="5">
    <location>
        <begin position="312"/>
        <end position="332"/>
    </location>
</feature>
<evidence type="ECO:0000256" key="4">
    <source>
        <dbReference type="ARBA" id="ARBA00023136"/>
    </source>
</evidence>
<evidence type="ECO:0000256" key="1">
    <source>
        <dbReference type="ARBA" id="ARBA00004141"/>
    </source>
</evidence>
<evidence type="ECO:0000313" key="7">
    <source>
        <dbReference type="Proteomes" id="UP000222542"/>
    </source>
</evidence>